<feature type="domain" description="Receptor ligand binding region" evidence="7">
    <location>
        <begin position="6"/>
        <end position="303"/>
    </location>
</feature>
<keyword evidence="5" id="KW-0325">Glycoprotein</keyword>
<organism evidence="8 9">
    <name type="scientific">Plakobranchus ocellatus</name>
    <dbReference type="NCBI Taxonomy" id="259542"/>
    <lineage>
        <taxon>Eukaryota</taxon>
        <taxon>Metazoa</taxon>
        <taxon>Spiralia</taxon>
        <taxon>Lophotrochozoa</taxon>
        <taxon>Mollusca</taxon>
        <taxon>Gastropoda</taxon>
        <taxon>Heterobranchia</taxon>
        <taxon>Euthyneura</taxon>
        <taxon>Panpulmonata</taxon>
        <taxon>Sacoglossa</taxon>
        <taxon>Placobranchoidea</taxon>
        <taxon>Plakobranchidae</taxon>
        <taxon>Plakobranchus</taxon>
    </lineage>
</organism>
<protein>
    <submittedName>
        <fullName evidence="8">Metabotropic glutamate receptor</fullName>
    </submittedName>
</protein>
<dbReference type="Gene3D" id="3.40.50.2300">
    <property type="match status" value="2"/>
</dbReference>
<keyword evidence="4" id="KW-0472">Membrane</keyword>
<dbReference type="InterPro" id="IPR050726">
    <property type="entry name" value="mGluR"/>
</dbReference>
<reference evidence="8 9" key="1">
    <citation type="journal article" date="2021" name="Elife">
        <title>Chloroplast acquisition without the gene transfer in kleptoplastic sea slugs, Plakobranchus ocellatus.</title>
        <authorList>
            <person name="Maeda T."/>
            <person name="Takahashi S."/>
            <person name="Yoshida T."/>
            <person name="Shimamura S."/>
            <person name="Takaki Y."/>
            <person name="Nagai Y."/>
            <person name="Toyoda A."/>
            <person name="Suzuki Y."/>
            <person name="Arimoto A."/>
            <person name="Ishii H."/>
            <person name="Satoh N."/>
            <person name="Nishiyama T."/>
            <person name="Hasebe M."/>
            <person name="Maruyama T."/>
            <person name="Minagawa J."/>
            <person name="Obokata J."/>
            <person name="Shigenobu S."/>
        </authorList>
    </citation>
    <scope>NUCLEOTIDE SEQUENCE [LARGE SCALE GENOMIC DNA]</scope>
</reference>
<dbReference type="InterPro" id="IPR028082">
    <property type="entry name" value="Peripla_BP_I"/>
</dbReference>
<evidence type="ECO:0000256" key="2">
    <source>
        <dbReference type="ARBA" id="ARBA00022692"/>
    </source>
</evidence>
<evidence type="ECO:0000259" key="7">
    <source>
        <dbReference type="Pfam" id="PF01094"/>
    </source>
</evidence>
<proteinExistence type="predicted"/>
<name>A0AAV3ZGR4_9GAST</name>
<dbReference type="InterPro" id="IPR001828">
    <property type="entry name" value="ANF_lig-bd_rcpt"/>
</dbReference>
<dbReference type="SUPFAM" id="SSF53822">
    <property type="entry name" value="Periplasmic binding protein-like I"/>
    <property type="match status" value="1"/>
</dbReference>
<sequence>MTFEIDPNLLPNITLGWDIRDTCWYPPIALENSIDFIKDAIASQQAHANAASSSSTEVTMSPTTQFSNTSSSSSSSSPCVSSTNLTPIIGLVGPGLSETSIQVQNLLQIFNIPQIGYSATSSALSAKSLYKYYLRVVPSDLYQAKALVDILMNFNWTYVSLVHSDGNYGTRGMMDFKAEATSKGICFGAEENIATSAEDEKFDAVVEKLLHTPMPTVVVCFCEGMTLKKLGQATRRKNVEGAFLLLGSDGWGNRQDVAQDVESALAGGMSLKLYSPPVADFKRHYASLEPYNSSHNPWFKEFWEQKFSCSLDENSSHMRACTVLEKLKDRDASVSFMKRESRRRRRRKQTEEEEEDDDDDDNDDDDEDDDDDEYDDNVNDDE</sequence>
<comment type="subcellular location">
    <subcellularLocation>
        <location evidence="1">Membrane</location>
    </subcellularLocation>
</comment>
<gene>
    <name evidence="8" type="ORF">PoB_002025000</name>
</gene>
<feature type="region of interest" description="Disordered" evidence="6">
    <location>
        <begin position="52"/>
        <end position="79"/>
    </location>
</feature>
<evidence type="ECO:0000313" key="8">
    <source>
        <dbReference type="EMBL" id="GFN93744.1"/>
    </source>
</evidence>
<dbReference type="Proteomes" id="UP000735302">
    <property type="component" value="Unassembled WGS sequence"/>
</dbReference>
<dbReference type="AlphaFoldDB" id="A0AAV3ZGR4"/>
<dbReference type="FunFam" id="3.40.50.2300:FF:000145">
    <property type="entry name" value="Glutamate receptor, metabotropic"/>
    <property type="match status" value="1"/>
</dbReference>
<keyword evidence="8" id="KW-0675">Receptor</keyword>
<dbReference type="Pfam" id="PF01094">
    <property type="entry name" value="ANF_receptor"/>
    <property type="match status" value="1"/>
</dbReference>
<accession>A0AAV3ZGR4</accession>
<dbReference type="PANTHER" id="PTHR24060">
    <property type="entry name" value="METABOTROPIC GLUTAMATE RECEPTOR"/>
    <property type="match status" value="1"/>
</dbReference>
<evidence type="ECO:0000313" key="9">
    <source>
        <dbReference type="Proteomes" id="UP000735302"/>
    </source>
</evidence>
<keyword evidence="3" id="KW-1133">Transmembrane helix</keyword>
<dbReference type="EMBL" id="BLXT01002363">
    <property type="protein sequence ID" value="GFN93744.1"/>
    <property type="molecule type" value="Genomic_DNA"/>
</dbReference>
<dbReference type="GO" id="GO:0016020">
    <property type="term" value="C:membrane"/>
    <property type="evidence" value="ECO:0007669"/>
    <property type="project" value="UniProtKB-SubCell"/>
</dbReference>
<comment type="caution">
    <text evidence="8">The sequence shown here is derived from an EMBL/GenBank/DDBJ whole genome shotgun (WGS) entry which is preliminary data.</text>
</comment>
<evidence type="ECO:0000256" key="3">
    <source>
        <dbReference type="ARBA" id="ARBA00022989"/>
    </source>
</evidence>
<keyword evidence="9" id="KW-1185">Reference proteome</keyword>
<feature type="compositionally biased region" description="Acidic residues" evidence="6">
    <location>
        <begin position="351"/>
        <end position="382"/>
    </location>
</feature>
<evidence type="ECO:0000256" key="4">
    <source>
        <dbReference type="ARBA" id="ARBA00023136"/>
    </source>
</evidence>
<evidence type="ECO:0000256" key="5">
    <source>
        <dbReference type="ARBA" id="ARBA00023180"/>
    </source>
</evidence>
<evidence type="ECO:0000256" key="6">
    <source>
        <dbReference type="SAM" id="MobiDB-lite"/>
    </source>
</evidence>
<keyword evidence="2" id="KW-0812">Transmembrane</keyword>
<feature type="region of interest" description="Disordered" evidence="6">
    <location>
        <begin position="337"/>
        <end position="382"/>
    </location>
</feature>
<evidence type="ECO:0000256" key="1">
    <source>
        <dbReference type="ARBA" id="ARBA00004370"/>
    </source>
</evidence>